<keyword evidence="2" id="KW-1185">Reference proteome</keyword>
<organism evidence="1 2">
    <name type="scientific">Cyclobacterium amurskyense</name>
    <dbReference type="NCBI Taxonomy" id="320787"/>
    <lineage>
        <taxon>Bacteria</taxon>
        <taxon>Pseudomonadati</taxon>
        <taxon>Bacteroidota</taxon>
        <taxon>Cytophagia</taxon>
        <taxon>Cytophagales</taxon>
        <taxon>Cyclobacteriaceae</taxon>
        <taxon>Cyclobacterium</taxon>
    </lineage>
</organism>
<name>A0A0H4PPZ0_9BACT</name>
<dbReference type="PATRIC" id="fig|320787.5.peg.979"/>
<proteinExistence type="predicted"/>
<gene>
    <name evidence="1" type="ORF">CA2015_0879</name>
</gene>
<protein>
    <submittedName>
        <fullName evidence="1">Uncharacterized protein</fullName>
    </submittedName>
</protein>
<evidence type="ECO:0000313" key="1">
    <source>
        <dbReference type="EMBL" id="AKP50337.1"/>
    </source>
</evidence>
<evidence type="ECO:0000313" key="2">
    <source>
        <dbReference type="Proteomes" id="UP000036520"/>
    </source>
</evidence>
<dbReference type="EMBL" id="CP012040">
    <property type="protein sequence ID" value="AKP50337.1"/>
    <property type="molecule type" value="Genomic_DNA"/>
</dbReference>
<dbReference type="KEGG" id="camu:CA2015_0879"/>
<sequence length="147" mass="17177">MTDTINTVALKDFEVILAEKYAQVLTNKSKGIIICILLVDYVPIADFKAVFNKITTIIKAGAYQKFIFDKQALRAFHQPSMEWYFLEWKKEVYQYGIKTHRKILPKEAWFVKMVMIAKKQIIMDHPANIIKDLDIKYCDTINEAILN</sequence>
<dbReference type="AlphaFoldDB" id="A0A0H4PPZ0"/>
<dbReference type="STRING" id="320787.CA2015_0879"/>
<dbReference type="Proteomes" id="UP000036520">
    <property type="component" value="Chromosome"/>
</dbReference>
<accession>A0A0H4PPZ0</accession>
<dbReference type="RefSeq" id="WP_048640789.1">
    <property type="nucleotide sequence ID" value="NZ_CAXBGM010000027.1"/>
</dbReference>
<reference evidence="1 2" key="1">
    <citation type="submission" date="2015-07" db="EMBL/GenBank/DDBJ databases">
        <authorList>
            <person name="Kim K.M."/>
        </authorList>
    </citation>
    <scope>NUCLEOTIDE SEQUENCE [LARGE SCALE GENOMIC DNA]</scope>
    <source>
        <strain evidence="1 2">KCTC 12363</strain>
    </source>
</reference>
<dbReference type="OrthoDB" id="979413at2"/>